<accession>R7SPW4</accession>
<keyword evidence="2" id="KW-0812">Transmembrane</keyword>
<dbReference type="GeneID" id="18838222"/>
<name>R7SPW4_DICSQ</name>
<dbReference type="EMBL" id="JH719445">
    <property type="protein sequence ID" value="EJF57775.1"/>
    <property type="molecule type" value="Genomic_DNA"/>
</dbReference>
<keyword evidence="3" id="KW-0732">Signal</keyword>
<dbReference type="RefSeq" id="XP_007369526.1">
    <property type="nucleotide sequence ID" value="XM_007369464.1"/>
</dbReference>
<evidence type="ECO:0000256" key="3">
    <source>
        <dbReference type="SAM" id="SignalP"/>
    </source>
</evidence>
<dbReference type="OrthoDB" id="195231at2759"/>
<feature type="transmembrane region" description="Helical" evidence="2">
    <location>
        <begin position="277"/>
        <end position="300"/>
    </location>
</feature>
<feature type="chain" id="PRO_5004455697" evidence="3">
    <location>
        <begin position="23"/>
        <end position="410"/>
    </location>
</feature>
<gene>
    <name evidence="4" type="ORF">DICSQDRAFT_163260</name>
</gene>
<dbReference type="HOGENOM" id="CLU_054233_0_0_1"/>
<protein>
    <submittedName>
        <fullName evidence="4">Uncharacterized protein</fullName>
    </submittedName>
</protein>
<evidence type="ECO:0000313" key="4">
    <source>
        <dbReference type="EMBL" id="EJF57775.1"/>
    </source>
</evidence>
<evidence type="ECO:0000256" key="1">
    <source>
        <dbReference type="SAM" id="MobiDB-lite"/>
    </source>
</evidence>
<feature type="signal peptide" evidence="3">
    <location>
        <begin position="1"/>
        <end position="22"/>
    </location>
</feature>
<proteinExistence type="predicted"/>
<dbReference type="Proteomes" id="UP000053319">
    <property type="component" value="Unassembled WGS sequence"/>
</dbReference>
<dbReference type="KEGG" id="dsq:DICSQDRAFT_163260"/>
<keyword evidence="2" id="KW-1133">Transmembrane helix</keyword>
<sequence length="410" mass="45203">MLPSLLLPSTLLFSLAAVQVRAGDVPWLQPCDPAHQKLQEGTFQFQTDCDAMTFCASNSTCALRGCRNDEFPFGYLSNVTVPDKCPKGQFCPDEQDQCQNLLPVGSACQFNRDDECEGPPDFKDLADTSGFGLNVNGSVCLNNICMWANVTIGLPCIVQNTAYTAYGPDGEFVDIVSSGCRWTPERSVMLLQTWNGSRGGDHQSLKLRASLESICGTFYIMGNCKVGLYCDSQQLVCVQTKAIGEQCDADKECSTYNCLANGTCGVTTDTPVQVKKWVYVVVAVCILGGMVGTLVALYFFHKKDRDAEREKRLQYWREQNAFRQNILLMQETARHSLMAYTPGGGSPRGSTLYSREGGMQSEDSGAPMLQPTTKSSGLRYYVSDDNSQIDDRSDEDLMMGQRSHQDVGRF</sequence>
<feature type="region of interest" description="Disordered" evidence="1">
    <location>
        <begin position="340"/>
        <end position="410"/>
    </location>
</feature>
<reference evidence="4 5" key="1">
    <citation type="journal article" date="2012" name="Science">
        <title>The Paleozoic origin of enzymatic lignin decomposition reconstructed from 31 fungal genomes.</title>
        <authorList>
            <person name="Floudas D."/>
            <person name="Binder M."/>
            <person name="Riley R."/>
            <person name="Barry K."/>
            <person name="Blanchette R.A."/>
            <person name="Henrissat B."/>
            <person name="Martinez A.T."/>
            <person name="Otillar R."/>
            <person name="Spatafora J.W."/>
            <person name="Yadav J.S."/>
            <person name="Aerts A."/>
            <person name="Benoit I."/>
            <person name="Boyd A."/>
            <person name="Carlson A."/>
            <person name="Copeland A."/>
            <person name="Coutinho P.M."/>
            <person name="de Vries R.P."/>
            <person name="Ferreira P."/>
            <person name="Findley K."/>
            <person name="Foster B."/>
            <person name="Gaskell J."/>
            <person name="Glotzer D."/>
            <person name="Gorecki P."/>
            <person name="Heitman J."/>
            <person name="Hesse C."/>
            <person name="Hori C."/>
            <person name="Igarashi K."/>
            <person name="Jurgens J.A."/>
            <person name="Kallen N."/>
            <person name="Kersten P."/>
            <person name="Kohler A."/>
            <person name="Kuees U."/>
            <person name="Kumar T.K.A."/>
            <person name="Kuo A."/>
            <person name="LaButti K."/>
            <person name="Larrondo L.F."/>
            <person name="Lindquist E."/>
            <person name="Ling A."/>
            <person name="Lombard V."/>
            <person name="Lucas S."/>
            <person name="Lundell T."/>
            <person name="Martin R."/>
            <person name="McLaughlin D.J."/>
            <person name="Morgenstern I."/>
            <person name="Morin E."/>
            <person name="Murat C."/>
            <person name="Nagy L.G."/>
            <person name="Nolan M."/>
            <person name="Ohm R.A."/>
            <person name="Patyshakuliyeva A."/>
            <person name="Rokas A."/>
            <person name="Ruiz-Duenas F.J."/>
            <person name="Sabat G."/>
            <person name="Salamov A."/>
            <person name="Samejima M."/>
            <person name="Schmutz J."/>
            <person name="Slot J.C."/>
            <person name="St John F."/>
            <person name="Stenlid J."/>
            <person name="Sun H."/>
            <person name="Sun S."/>
            <person name="Syed K."/>
            <person name="Tsang A."/>
            <person name="Wiebenga A."/>
            <person name="Young D."/>
            <person name="Pisabarro A."/>
            <person name="Eastwood D.C."/>
            <person name="Martin F."/>
            <person name="Cullen D."/>
            <person name="Grigoriev I.V."/>
            <person name="Hibbett D.S."/>
        </authorList>
    </citation>
    <scope>NUCLEOTIDE SEQUENCE [LARGE SCALE GENOMIC DNA]</scope>
    <source>
        <strain evidence="4 5">LYAD-421 SS1</strain>
    </source>
</reference>
<evidence type="ECO:0000256" key="2">
    <source>
        <dbReference type="SAM" id="Phobius"/>
    </source>
</evidence>
<keyword evidence="2" id="KW-0472">Membrane</keyword>
<organism evidence="4 5">
    <name type="scientific">Dichomitus squalens (strain LYAD-421)</name>
    <name type="common">Western red white-rot fungus</name>
    <dbReference type="NCBI Taxonomy" id="732165"/>
    <lineage>
        <taxon>Eukaryota</taxon>
        <taxon>Fungi</taxon>
        <taxon>Dikarya</taxon>
        <taxon>Basidiomycota</taxon>
        <taxon>Agaricomycotina</taxon>
        <taxon>Agaricomycetes</taxon>
        <taxon>Polyporales</taxon>
        <taxon>Polyporaceae</taxon>
        <taxon>Dichomitus</taxon>
    </lineage>
</organism>
<dbReference type="AlphaFoldDB" id="R7SPW4"/>
<evidence type="ECO:0000313" key="5">
    <source>
        <dbReference type="Proteomes" id="UP000053319"/>
    </source>
</evidence>
<dbReference type="OMA" id="CMWANAT"/>